<dbReference type="GO" id="GO:0001510">
    <property type="term" value="P:RNA methylation"/>
    <property type="evidence" value="ECO:0007669"/>
    <property type="project" value="InterPro"/>
</dbReference>
<dbReference type="InterPro" id="IPR001678">
    <property type="entry name" value="MeTrfase_RsmB-F_NOP2_dom"/>
</dbReference>
<dbReference type="PANTHER" id="PTHR22807">
    <property type="entry name" value="NOP2 YEAST -RELATED NOL1/NOP2/FMU SUN DOMAIN-CONTAINING"/>
    <property type="match status" value="1"/>
</dbReference>
<dbReference type="Proteomes" id="UP000036938">
    <property type="component" value="Unassembled WGS sequence"/>
</dbReference>
<keyword evidence="3 5" id="KW-0949">S-adenosyl-L-methionine</keyword>
<dbReference type="GO" id="GO:0003723">
    <property type="term" value="F:RNA binding"/>
    <property type="evidence" value="ECO:0007669"/>
    <property type="project" value="UniProtKB-UniRule"/>
</dbReference>
<dbReference type="Pfam" id="PF22458">
    <property type="entry name" value="RsmF-B_ferredox"/>
    <property type="match status" value="1"/>
</dbReference>
<evidence type="ECO:0000256" key="2">
    <source>
        <dbReference type="ARBA" id="ARBA00022679"/>
    </source>
</evidence>
<feature type="binding site" evidence="5">
    <location>
        <position position="248"/>
    </location>
    <ligand>
        <name>S-adenosyl-L-methionine</name>
        <dbReference type="ChEBI" id="CHEBI:59789"/>
    </ligand>
</feature>
<name>A0A0L1JKY2_9RHOB</name>
<proteinExistence type="inferred from homology"/>
<keyword evidence="1 5" id="KW-0489">Methyltransferase</keyword>
<evidence type="ECO:0000256" key="1">
    <source>
        <dbReference type="ARBA" id="ARBA00022603"/>
    </source>
</evidence>
<dbReference type="InterPro" id="IPR023267">
    <property type="entry name" value="RCMT"/>
</dbReference>
<evidence type="ECO:0000256" key="5">
    <source>
        <dbReference type="PROSITE-ProRule" id="PRU01023"/>
    </source>
</evidence>
<evidence type="ECO:0000256" key="4">
    <source>
        <dbReference type="ARBA" id="ARBA00022884"/>
    </source>
</evidence>
<evidence type="ECO:0000259" key="6">
    <source>
        <dbReference type="PROSITE" id="PS51686"/>
    </source>
</evidence>
<dbReference type="InterPro" id="IPR054728">
    <property type="entry name" value="RsmB-like_ferredoxin"/>
</dbReference>
<reference evidence="7 8" key="1">
    <citation type="journal article" date="2015" name="Int. J. Syst. Evol. Microbiol.">
        <title>Aestuariivita atlantica sp. nov., isolated from deep sea sediment of the Atlantic Ocean.</title>
        <authorList>
            <person name="Li G."/>
            <person name="Lai Q."/>
            <person name="Du Y."/>
            <person name="Liu X."/>
            <person name="Sun F."/>
            <person name="Shao Z."/>
        </authorList>
    </citation>
    <scope>NUCLEOTIDE SEQUENCE [LARGE SCALE GENOMIC DNA]</scope>
    <source>
        <strain evidence="7 8">22II-S11-z3</strain>
    </source>
</reference>
<dbReference type="Pfam" id="PF01189">
    <property type="entry name" value="Methyltr_RsmB-F"/>
    <property type="match status" value="1"/>
</dbReference>
<dbReference type="SUPFAM" id="SSF53335">
    <property type="entry name" value="S-adenosyl-L-methionine-dependent methyltransferases"/>
    <property type="match status" value="1"/>
</dbReference>
<evidence type="ECO:0000313" key="7">
    <source>
        <dbReference type="EMBL" id="KNG92414.1"/>
    </source>
</evidence>
<dbReference type="GO" id="GO:0008173">
    <property type="term" value="F:RNA methyltransferase activity"/>
    <property type="evidence" value="ECO:0007669"/>
    <property type="project" value="InterPro"/>
</dbReference>
<comment type="caution">
    <text evidence="7">The sequence shown here is derived from an EMBL/GenBank/DDBJ whole genome shotgun (WGS) entry which is preliminary data.</text>
</comment>
<dbReference type="PANTHER" id="PTHR22807:SF53">
    <property type="entry name" value="RIBOSOMAL RNA SMALL SUBUNIT METHYLTRANSFERASE B-RELATED"/>
    <property type="match status" value="1"/>
</dbReference>
<dbReference type="OrthoDB" id="9810297at2"/>
<dbReference type="Gene3D" id="3.40.50.150">
    <property type="entry name" value="Vaccinia Virus protein VP39"/>
    <property type="match status" value="1"/>
</dbReference>
<dbReference type="AlphaFoldDB" id="A0A0L1JKY2"/>
<dbReference type="STRING" id="1317121.ATO11_17545"/>
<dbReference type="CDD" id="cd02440">
    <property type="entry name" value="AdoMet_MTases"/>
    <property type="match status" value="1"/>
</dbReference>
<comment type="caution">
    <text evidence="5">Lacks conserved residue(s) required for the propagation of feature annotation.</text>
</comment>
<dbReference type="PRINTS" id="PR02008">
    <property type="entry name" value="RCMTFAMILY"/>
</dbReference>
<protein>
    <submittedName>
        <fullName evidence="7">SAM-dependent methyltransferase</fullName>
    </submittedName>
</protein>
<keyword evidence="4 5" id="KW-0694">RNA-binding</keyword>
<accession>A0A0L1JKY2</accession>
<comment type="similarity">
    <text evidence="5">Belongs to the class I-like SAM-binding methyltransferase superfamily. RsmB/NOP family.</text>
</comment>
<keyword evidence="2 5" id="KW-0808">Transferase</keyword>
<feature type="active site" description="Nucleophile" evidence="5">
    <location>
        <position position="338"/>
    </location>
</feature>
<dbReference type="PATRIC" id="fig|1317121.7.peg.4241"/>
<organism evidence="7 8">
    <name type="scientific">Pseudaestuariivita atlantica</name>
    <dbReference type="NCBI Taxonomy" id="1317121"/>
    <lineage>
        <taxon>Bacteria</taxon>
        <taxon>Pseudomonadati</taxon>
        <taxon>Pseudomonadota</taxon>
        <taxon>Alphaproteobacteria</taxon>
        <taxon>Rhodobacterales</taxon>
        <taxon>Paracoccaceae</taxon>
        <taxon>Pseudaestuariivita</taxon>
    </lineage>
</organism>
<gene>
    <name evidence="7" type="ORF">ATO11_17545</name>
</gene>
<feature type="domain" description="SAM-dependent MTase RsmB/NOP-type" evidence="6">
    <location>
        <begin position="136"/>
        <end position="384"/>
    </location>
</feature>
<feature type="binding site" evidence="5">
    <location>
        <position position="285"/>
    </location>
    <ligand>
        <name>S-adenosyl-L-methionine</name>
        <dbReference type="ChEBI" id="CHEBI:59789"/>
    </ligand>
</feature>
<dbReference type="RefSeq" id="WP_050532215.1">
    <property type="nucleotide sequence ID" value="NZ_AQQZ01000009.1"/>
</dbReference>
<dbReference type="InterPro" id="IPR029063">
    <property type="entry name" value="SAM-dependent_MTases_sf"/>
</dbReference>
<dbReference type="EMBL" id="AQQZ01000009">
    <property type="protein sequence ID" value="KNG92414.1"/>
    <property type="molecule type" value="Genomic_DNA"/>
</dbReference>
<evidence type="ECO:0000313" key="8">
    <source>
        <dbReference type="Proteomes" id="UP000036938"/>
    </source>
</evidence>
<dbReference type="PROSITE" id="PS51686">
    <property type="entry name" value="SAM_MT_RSMB_NOP"/>
    <property type="match status" value="1"/>
</dbReference>
<evidence type="ECO:0000256" key="3">
    <source>
        <dbReference type="ARBA" id="ARBA00022691"/>
    </source>
</evidence>
<keyword evidence="8" id="KW-1185">Reference proteome</keyword>
<sequence>MTPAARVQAAIEVLDAVQAGAPAEQALTRWARASRFAGSKDRRAVRDHVFDVLRRKRSLACLGGGDSGRALMLGLLRAEGADVDAVFTGARHQPACLSEDERTAGHPPATRAEAWNLPDWLVPLFEDALGETAAAQCHALASRAPVFVRVNLLKTHRDAAIAALAEDGIEAAPHPQVATALRLGEGAARLRNARAFADGLVEPQDASSQSVVADLPECDGPILDLCAGGGGKTLALAARYGRDIDAWDANPARMVDLPARAARAGATIRCLPDRPSGPYALVLCDAPCSGSGAWRRDPGGKWLFTQEKLDDLTRLQADILSSATGLVAPGGTLAYATCSVLRPENEAQADAFLSAHPGWVQTASHRHAIDETGDGFFSAHLKRD</sequence>
<dbReference type="InterPro" id="IPR049560">
    <property type="entry name" value="MeTrfase_RsmB-F_NOP2_cat"/>
</dbReference>